<keyword evidence="1" id="KW-0732">Signal</keyword>
<dbReference type="PROSITE" id="PS51257">
    <property type="entry name" value="PROKAR_LIPOPROTEIN"/>
    <property type="match status" value="1"/>
</dbReference>
<feature type="signal peptide" evidence="1">
    <location>
        <begin position="1"/>
        <end position="21"/>
    </location>
</feature>
<evidence type="ECO:0000256" key="1">
    <source>
        <dbReference type="SAM" id="SignalP"/>
    </source>
</evidence>
<gene>
    <name evidence="2" type="ORF">SAMN04487911_101183</name>
</gene>
<feature type="chain" id="PRO_5012680458" description="TolB-like 6-blade propeller-like" evidence="1">
    <location>
        <begin position="22"/>
        <end position="372"/>
    </location>
</feature>
<dbReference type="EMBL" id="FQYX01000001">
    <property type="protein sequence ID" value="SHI34518.1"/>
    <property type="molecule type" value="Genomic_DNA"/>
</dbReference>
<name>A0A1M6ADY1_9FLAO</name>
<dbReference type="AlphaFoldDB" id="A0A1M6ADY1"/>
<keyword evidence="3" id="KW-1185">Reference proteome</keyword>
<protein>
    <recommendedName>
        <fullName evidence="4">TolB-like 6-blade propeller-like</fullName>
    </recommendedName>
</protein>
<dbReference type="RefSeq" id="WP_317045377.1">
    <property type="nucleotide sequence ID" value="NZ_FQYX01000001.1"/>
</dbReference>
<evidence type="ECO:0000313" key="3">
    <source>
        <dbReference type="Proteomes" id="UP000184231"/>
    </source>
</evidence>
<accession>A0A1M6ADY1</accession>
<evidence type="ECO:0000313" key="2">
    <source>
        <dbReference type="EMBL" id="SHI34518.1"/>
    </source>
</evidence>
<organism evidence="2 3">
    <name type="scientific">Arenibacter nanhaiticus</name>
    <dbReference type="NCBI Taxonomy" id="558155"/>
    <lineage>
        <taxon>Bacteria</taxon>
        <taxon>Pseudomonadati</taxon>
        <taxon>Bacteroidota</taxon>
        <taxon>Flavobacteriia</taxon>
        <taxon>Flavobacteriales</taxon>
        <taxon>Flavobacteriaceae</taxon>
        <taxon>Arenibacter</taxon>
    </lineage>
</organism>
<dbReference type="STRING" id="558155.SAMN04487911_101183"/>
<proteinExistence type="predicted"/>
<reference evidence="3" key="1">
    <citation type="submission" date="2016-11" db="EMBL/GenBank/DDBJ databases">
        <authorList>
            <person name="Varghese N."/>
            <person name="Submissions S."/>
        </authorList>
    </citation>
    <scope>NUCLEOTIDE SEQUENCE [LARGE SCALE GENOMIC DNA]</scope>
    <source>
        <strain evidence="3">CGMCC 1.8863</strain>
    </source>
</reference>
<sequence length="372" mass="43874">MKFKNCVFVLFIFACLFKIKAQQLPVSYQLGEQYHDRYKYSKLLAISEDGHGGTILVRSYYTGMVLKPKGYFIEHYNKDLELIAEYNYKLKGPYFVNAFVNNGQLHMLLLEYNTKKESYDYVVHKSAINNFDFTQQTILSIPSKEVAIPLDHNYYDRKFSSLFTSSVFFNEAKTAFVISAQFKAEREEKHIIYLFDTSLNKLMERDFSREIEEKIYGFEHMVISADHERVYLVGKAFFRKKRFQTTDRRFQYELVQMSKNGLKTQFFDAAGKFSESLKPLLLDDKLLCVGFYADRKDNRYNGLAYFDIDPHELTVNTKKYHPFSQQFMEDKYGRSEKLEVKNLIFKNLSVNSENEILYNAEEYFVTSGMQDG</sequence>
<evidence type="ECO:0008006" key="4">
    <source>
        <dbReference type="Google" id="ProtNLM"/>
    </source>
</evidence>
<dbReference type="Proteomes" id="UP000184231">
    <property type="component" value="Unassembled WGS sequence"/>
</dbReference>